<dbReference type="Proteomes" id="UP001176941">
    <property type="component" value="Unassembled WGS sequence"/>
</dbReference>
<reference evidence="1" key="1">
    <citation type="submission" date="2023-04" db="EMBL/GenBank/DDBJ databases">
        <authorList>
            <consortium name="ELIXIR-Norway"/>
        </authorList>
    </citation>
    <scope>NUCLEOTIDE SEQUENCE [LARGE SCALE GENOMIC DNA]</scope>
</reference>
<keyword evidence="2" id="KW-1185">Reference proteome</keyword>
<gene>
    <name evidence="1" type="ORF">MRATA1EN1_LOCUS32492</name>
</gene>
<proteinExistence type="predicted"/>
<name>A0ABN8XN53_RANTA</name>
<comment type="caution">
    <text evidence="1">The sequence shown here is derived from an EMBL/GenBank/DDBJ whole genome shotgun (WGS) entry which is preliminary data.</text>
</comment>
<evidence type="ECO:0000313" key="1">
    <source>
        <dbReference type="EMBL" id="CAI9150874.1"/>
    </source>
</evidence>
<dbReference type="EMBL" id="CATKSN020001191">
    <property type="protein sequence ID" value="CAI9150874.1"/>
    <property type="molecule type" value="Genomic_DNA"/>
</dbReference>
<accession>A0ABN8XN53</accession>
<protein>
    <submittedName>
        <fullName evidence="1">Uncharacterized protein</fullName>
    </submittedName>
</protein>
<organism evidence="1 2">
    <name type="scientific">Rangifer tarandus platyrhynchus</name>
    <name type="common">Svalbard reindeer</name>
    <dbReference type="NCBI Taxonomy" id="3082113"/>
    <lineage>
        <taxon>Eukaryota</taxon>
        <taxon>Metazoa</taxon>
        <taxon>Chordata</taxon>
        <taxon>Craniata</taxon>
        <taxon>Vertebrata</taxon>
        <taxon>Euteleostomi</taxon>
        <taxon>Mammalia</taxon>
        <taxon>Eutheria</taxon>
        <taxon>Laurasiatheria</taxon>
        <taxon>Artiodactyla</taxon>
        <taxon>Ruminantia</taxon>
        <taxon>Pecora</taxon>
        <taxon>Cervidae</taxon>
        <taxon>Odocoileinae</taxon>
        <taxon>Rangifer</taxon>
    </lineage>
</organism>
<evidence type="ECO:0000313" key="2">
    <source>
        <dbReference type="Proteomes" id="UP001176941"/>
    </source>
</evidence>
<sequence>MRNQGNVQGVPSSTFILLPSQPSLSIFQCESHHQSEQPTGVTLSPHLTSLDPEIFISHLSNSLPLVLPASCGHFLFPFSIFHDQFVPRLSFSPFSLRVHPFNTSYLIFRISFLLELMWRLC</sequence>